<accession>A0A024VZ48</accession>
<organism evidence="4 5">
    <name type="scientific">Plasmodium falciparum Tanzania</name>
    <name type="common">2000708</name>
    <dbReference type="NCBI Taxonomy" id="1036725"/>
    <lineage>
        <taxon>Eukaryota</taxon>
        <taxon>Sar</taxon>
        <taxon>Alveolata</taxon>
        <taxon>Apicomplexa</taxon>
        <taxon>Aconoidasida</taxon>
        <taxon>Haemosporida</taxon>
        <taxon>Plasmodiidae</taxon>
        <taxon>Plasmodium</taxon>
        <taxon>Plasmodium (Laverania)</taxon>
    </lineage>
</organism>
<feature type="compositionally biased region" description="Basic and acidic residues" evidence="2">
    <location>
        <begin position="722"/>
        <end position="733"/>
    </location>
</feature>
<keyword evidence="3" id="KW-0812">Transmembrane</keyword>
<feature type="coiled-coil region" evidence="1">
    <location>
        <begin position="494"/>
        <end position="524"/>
    </location>
</feature>
<feature type="transmembrane region" description="Helical" evidence="3">
    <location>
        <begin position="808"/>
        <end position="828"/>
    </location>
</feature>
<proteinExistence type="predicted"/>
<dbReference type="eggNOG" id="ENOG502T21A">
    <property type="taxonomic scope" value="Eukaryota"/>
</dbReference>
<feature type="transmembrane region" description="Helical" evidence="3">
    <location>
        <begin position="938"/>
        <end position="959"/>
    </location>
</feature>
<evidence type="ECO:0000256" key="2">
    <source>
        <dbReference type="SAM" id="MobiDB-lite"/>
    </source>
</evidence>
<evidence type="ECO:0000256" key="3">
    <source>
        <dbReference type="SAM" id="Phobius"/>
    </source>
</evidence>
<feature type="compositionally biased region" description="Acidic residues" evidence="2">
    <location>
        <begin position="670"/>
        <end position="721"/>
    </location>
</feature>
<dbReference type="AlphaFoldDB" id="A0A024VZ48"/>
<keyword evidence="3" id="KW-1133">Transmembrane helix</keyword>
<feature type="compositionally biased region" description="Basic residues" evidence="2">
    <location>
        <begin position="763"/>
        <end position="775"/>
    </location>
</feature>
<feature type="compositionally biased region" description="Basic and acidic residues" evidence="2">
    <location>
        <begin position="621"/>
        <end position="669"/>
    </location>
</feature>
<keyword evidence="1" id="KW-0175">Coiled coil</keyword>
<dbReference type="Proteomes" id="UP000030708">
    <property type="component" value="Unassembled WGS sequence"/>
</dbReference>
<dbReference type="EMBL" id="KI926569">
    <property type="protein sequence ID" value="ETW33598.1"/>
    <property type="molecule type" value="Genomic_DNA"/>
</dbReference>
<gene>
    <name evidence="4" type="ORF">PFTANZ_05724</name>
</gene>
<evidence type="ECO:0000313" key="4">
    <source>
        <dbReference type="EMBL" id="ETW33598.1"/>
    </source>
</evidence>
<evidence type="ECO:0000256" key="1">
    <source>
        <dbReference type="SAM" id="Coils"/>
    </source>
</evidence>
<reference evidence="4 5" key="2">
    <citation type="submission" date="2013-02" db="EMBL/GenBank/DDBJ databases">
        <title>The Genome Sequence of Plasmodium falciparum Tanzania (2000708).</title>
        <authorList>
            <consortium name="The Broad Institute Genome Sequencing Platform"/>
            <consortium name="The Broad Institute Genome Sequencing Center for Infectious Disease"/>
            <person name="Neafsey D."/>
            <person name="Cheeseman I."/>
            <person name="Volkman S."/>
            <person name="Adams J."/>
            <person name="Walker B."/>
            <person name="Young S.K."/>
            <person name="Zeng Q."/>
            <person name="Gargeya S."/>
            <person name="Fitzgerald M."/>
            <person name="Haas B."/>
            <person name="Abouelleil A."/>
            <person name="Alvarado L."/>
            <person name="Arachchi H.M."/>
            <person name="Berlin A.M."/>
            <person name="Chapman S.B."/>
            <person name="Dewar J."/>
            <person name="Goldberg J."/>
            <person name="Griggs A."/>
            <person name="Gujja S."/>
            <person name="Hansen M."/>
            <person name="Howarth C."/>
            <person name="Imamovic A."/>
            <person name="Larimer J."/>
            <person name="McCowan C."/>
            <person name="Murphy C."/>
            <person name="Neiman D."/>
            <person name="Pearson M."/>
            <person name="Priest M."/>
            <person name="Roberts A."/>
            <person name="Saif S."/>
            <person name="Shea T."/>
            <person name="Sisk P."/>
            <person name="Sykes S."/>
            <person name="Wortman J."/>
            <person name="Nusbaum C."/>
            <person name="Birren B."/>
        </authorList>
    </citation>
    <scope>NUCLEOTIDE SEQUENCE [LARGE SCALE GENOMIC DNA]</scope>
    <source>
        <strain evidence="5">Tanzania (2000708)</strain>
    </source>
</reference>
<feature type="region of interest" description="Disordered" evidence="2">
    <location>
        <begin position="621"/>
        <end position="775"/>
    </location>
</feature>
<dbReference type="OrthoDB" id="376633at2759"/>
<evidence type="ECO:0000313" key="5">
    <source>
        <dbReference type="Proteomes" id="UP000030708"/>
    </source>
</evidence>
<protein>
    <submittedName>
        <fullName evidence="4">Uncharacterized protein</fullName>
    </submittedName>
</protein>
<sequence>MSDILERIRLFFFCHLYNLCYFCKIYVNSAPLHDMNREKNVLLDKKKDRSSLQNVLTDDLFKMKYSPLDVLKCLKNIEIEHIMKCFKLVDISFIESHIMFNMCIAEMLISYYENRESMYNYVMEEKGVLRIFVLKLNYILSVLNFVNQLKNTYADIIKNGFQKNIHYQYVCTNRHIIIQNIKKYINRSTPNLLLLNSLLPHLNYLYIQNCIQSSITWNTYLKHTLKSLNFLHIPHYDFLFDGYRRRSLSLTYGRNHHSKNKHEVYNNRMINTSSYSSLICFNQRNYNFVRNEIECLCGYTNTYPLRKTFTRSFGCPYNKPHKSPIERRKQIISQRMAELKKIENPYISTLCDLIYSEETTNEFKYKDCALEDISKFDIKNSANRSFEDPYTHIHNNILGNENIFEYMKITDDDIPQEKHKFYISKKKLRKNKFFSKFLSKKNRKIFKKKLSFYLNNFYNKFQKKTKNLFIIFKKKFKNLNSFISSKKQKKCIKLKKIQKNQKKLKNQKNQKNFKRKNNQKILNKQELNKINDFNLNLFQKKKCVTHNIQKNRINLNKKKYRRNRYIQATKRDHLKAQYAPLIPIFSKNYDKIYTYLCVHLEQDNDRKDLCIIRDPAHAEDKNKNDHMLMDTNADCDKKQKKEEEKEEEKGDIKNGLDENNNKVNVHEGEKDDDEEDDEEEDDEEDDDEEDDEEDDDEEDDEEEDDGEDDDEEDDGDDDVNGDNEKKDKNDKNGKNGNNGKNGKNGKNEKNDGKKNDGNNNSHNSHKYNKRKNKKYKKNNISSFEQMLGNVSDNHYPSSNKNNKHGCTYMLYIIAMYLLFQMNIIYNIYKKKLMNEDEKNIKTQLNNIGKHKDYYYFSNKYNNIFYSSLYACCRKLYALYEQTFPSFLTLPNEYKYDNEKINNKRKDILCLKNNNYQLAFYYEFMMTYLKESSGIIGRYLYIQFVLFHKNKIIVFIIFFFQQVEYMTNEQKNILKIIIYIENKVYDMNYEKKNKGGYYISLAHFEFFFLARELIYSKNSTTYEYGTKCNSNNCVGNDNKNNDGNNNGNNQNNGGN</sequence>
<feature type="compositionally biased region" description="Basic and acidic residues" evidence="2">
    <location>
        <begin position="745"/>
        <end position="756"/>
    </location>
</feature>
<reference evidence="4 5" key="1">
    <citation type="submission" date="2013-02" db="EMBL/GenBank/DDBJ databases">
        <title>The Genome Annotation of Plasmodium falciparum Tanzania (2000708).</title>
        <authorList>
            <consortium name="The Broad Institute Genome Sequencing Platform"/>
            <consortium name="The Broad Institute Genome Sequencing Center for Infectious Disease"/>
            <person name="Neafsey D."/>
            <person name="Hoffman S."/>
            <person name="Volkman S."/>
            <person name="Rosenthal P."/>
            <person name="Walker B."/>
            <person name="Young S.K."/>
            <person name="Zeng Q."/>
            <person name="Gargeya S."/>
            <person name="Fitzgerald M."/>
            <person name="Haas B."/>
            <person name="Abouelleil A."/>
            <person name="Allen A.W."/>
            <person name="Alvarado L."/>
            <person name="Arachchi H.M."/>
            <person name="Berlin A.M."/>
            <person name="Chapman S.B."/>
            <person name="Gainer-Dewar J."/>
            <person name="Goldberg J."/>
            <person name="Griggs A."/>
            <person name="Gujja S."/>
            <person name="Hansen M."/>
            <person name="Howarth C."/>
            <person name="Imamovic A."/>
            <person name="Ireland A."/>
            <person name="Larimer J."/>
            <person name="McCowan C."/>
            <person name="Murphy C."/>
            <person name="Pearson M."/>
            <person name="Poon T.W."/>
            <person name="Priest M."/>
            <person name="Roberts A."/>
            <person name="Saif S."/>
            <person name="Shea T."/>
            <person name="Sisk P."/>
            <person name="Sykes S."/>
            <person name="Wortman J."/>
            <person name="Nusbaum C."/>
            <person name="Birren B."/>
        </authorList>
    </citation>
    <scope>NUCLEOTIDE SEQUENCE [LARGE SCALE GENOMIC DNA]</scope>
    <source>
        <strain evidence="5">Tanzania (2000708)</strain>
    </source>
</reference>
<keyword evidence="3" id="KW-0472">Membrane</keyword>
<name>A0A024VZ48_PLAFA</name>